<comment type="caution">
    <text evidence="1">The sequence shown here is derived from an EMBL/GenBank/DDBJ whole genome shotgun (WGS) entry which is preliminary data.</text>
</comment>
<dbReference type="Proteomes" id="UP000887159">
    <property type="component" value="Unassembled WGS sequence"/>
</dbReference>
<dbReference type="EMBL" id="BMAU01021398">
    <property type="protein sequence ID" value="GFY31472.1"/>
    <property type="molecule type" value="Genomic_DNA"/>
</dbReference>
<sequence>MFANLHHNLCEYGSLRGTRHSDGGPRILTGHGINTFCSMHGTKCVDNVRRNPSTMLRDRVTCNPPSGCKKS</sequence>
<proteinExistence type="predicted"/>
<name>A0A8X7BIC9_TRICX</name>
<organism evidence="1 2">
    <name type="scientific">Trichonephila clavipes</name>
    <name type="common">Golden silk orbweaver</name>
    <name type="synonym">Nephila clavipes</name>
    <dbReference type="NCBI Taxonomy" id="2585209"/>
    <lineage>
        <taxon>Eukaryota</taxon>
        <taxon>Metazoa</taxon>
        <taxon>Ecdysozoa</taxon>
        <taxon>Arthropoda</taxon>
        <taxon>Chelicerata</taxon>
        <taxon>Arachnida</taxon>
        <taxon>Araneae</taxon>
        <taxon>Araneomorphae</taxon>
        <taxon>Entelegynae</taxon>
        <taxon>Araneoidea</taxon>
        <taxon>Nephilidae</taxon>
        <taxon>Trichonephila</taxon>
    </lineage>
</organism>
<gene>
    <name evidence="1" type="ORF">TNCV_4990311</name>
</gene>
<reference evidence="1" key="1">
    <citation type="submission" date="2020-08" db="EMBL/GenBank/DDBJ databases">
        <title>Multicomponent nature underlies the extraordinary mechanical properties of spider dragline silk.</title>
        <authorList>
            <person name="Kono N."/>
            <person name="Nakamura H."/>
            <person name="Mori M."/>
            <person name="Yoshida Y."/>
            <person name="Ohtoshi R."/>
            <person name="Malay A.D."/>
            <person name="Moran D.A.P."/>
            <person name="Tomita M."/>
            <person name="Numata K."/>
            <person name="Arakawa K."/>
        </authorList>
    </citation>
    <scope>NUCLEOTIDE SEQUENCE</scope>
</reference>
<evidence type="ECO:0000313" key="2">
    <source>
        <dbReference type="Proteomes" id="UP000887159"/>
    </source>
</evidence>
<keyword evidence="2" id="KW-1185">Reference proteome</keyword>
<dbReference type="AlphaFoldDB" id="A0A8X7BIC9"/>
<evidence type="ECO:0000313" key="1">
    <source>
        <dbReference type="EMBL" id="GFY31472.1"/>
    </source>
</evidence>
<accession>A0A8X7BIC9</accession>
<protein>
    <submittedName>
        <fullName evidence="1">Uncharacterized protein</fullName>
    </submittedName>
</protein>